<dbReference type="Gene3D" id="3.40.250.10">
    <property type="entry name" value="Rhodanese-like domain"/>
    <property type="match status" value="1"/>
</dbReference>
<reference evidence="2" key="1">
    <citation type="submission" date="2020-05" db="EMBL/GenBank/DDBJ databases">
        <title>Phylogenomic resolution of chytrid fungi.</title>
        <authorList>
            <person name="Stajich J.E."/>
            <person name="Amses K."/>
            <person name="Simmons R."/>
            <person name="Seto K."/>
            <person name="Myers J."/>
            <person name="Bonds A."/>
            <person name="Quandt C.A."/>
            <person name="Barry K."/>
            <person name="Liu P."/>
            <person name="Grigoriev I."/>
            <person name="Longcore J.E."/>
            <person name="James T.Y."/>
        </authorList>
    </citation>
    <scope>NUCLEOTIDE SEQUENCE</scope>
    <source>
        <strain evidence="2">JEL0476</strain>
    </source>
</reference>
<dbReference type="InterPro" id="IPR036873">
    <property type="entry name" value="Rhodanese-like_dom_sf"/>
</dbReference>
<dbReference type="PANTHER" id="PTHR10828">
    <property type="entry name" value="M-PHASE INDUCER PHOSPHATASE DUAL SPECIFICITY PHOSPHATASE CDC25"/>
    <property type="match status" value="1"/>
</dbReference>
<dbReference type="EMBL" id="JADGJW010000335">
    <property type="protein sequence ID" value="KAJ3219573.1"/>
    <property type="molecule type" value="Genomic_DNA"/>
</dbReference>
<dbReference type="AlphaFoldDB" id="A0AAD5U1N5"/>
<protein>
    <recommendedName>
        <fullName evidence="1">Rhodanese domain-containing protein</fullName>
    </recommendedName>
</protein>
<evidence type="ECO:0000259" key="1">
    <source>
        <dbReference type="PROSITE" id="PS50206"/>
    </source>
</evidence>
<dbReference type="Pfam" id="PF00581">
    <property type="entry name" value="Rhodanese"/>
    <property type="match status" value="1"/>
</dbReference>
<evidence type="ECO:0000313" key="3">
    <source>
        <dbReference type="Proteomes" id="UP001211065"/>
    </source>
</evidence>
<accession>A0AAD5U1N5</accession>
<dbReference type="GO" id="GO:0005737">
    <property type="term" value="C:cytoplasm"/>
    <property type="evidence" value="ECO:0007669"/>
    <property type="project" value="TreeGrafter"/>
</dbReference>
<dbReference type="Proteomes" id="UP001211065">
    <property type="component" value="Unassembled WGS sequence"/>
</dbReference>
<feature type="domain" description="Rhodanese" evidence="1">
    <location>
        <begin position="23"/>
        <end position="121"/>
    </location>
</feature>
<name>A0AAD5U1N5_9FUNG</name>
<dbReference type="GO" id="GO:0005634">
    <property type="term" value="C:nucleus"/>
    <property type="evidence" value="ECO:0007669"/>
    <property type="project" value="TreeGrafter"/>
</dbReference>
<keyword evidence="3" id="KW-1185">Reference proteome</keyword>
<comment type="caution">
    <text evidence="2">The sequence shown here is derived from an EMBL/GenBank/DDBJ whole genome shotgun (WGS) entry which is preliminary data.</text>
</comment>
<dbReference type="SUPFAM" id="SSF52821">
    <property type="entry name" value="Rhodanese/Cell cycle control phosphatase"/>
    <property type="match status" value="1"/>
</dbReference>
<evidence type="ECO:0000313" key="2">
    <source>
        <dbReference type="EMBL" id="KAJ3219573.1"/>
    </source>
</evidence>
<dbReference type="SMART" id="SM00450">
    <property type="entry name" value="RHOD"/>
    <property type="match status" value="1"/>
</dbReference>
<sequence>MVHPTYLEPENLVSILRDTSKVSGKDYLIIDVRDEDFEGGIINNSNIPCHEFLENIESHHKKLATVPILIFHCALSQVRGPKSATRYANLIRNVALNTNQKVYILRGGFDGFKQQFYVSHRDLFER</sequence>
<dbReference type="InterPro" id="IPR001763">
    <property type="entry name" value="Rhodanese-like_dom"/>
</dbReference>
<dbReference type="PANTHER" id="PTHR10828:SF38">
    <property type="entry name" value="ARSENICAL-RESISTANCE PROTEIN 2-RELATED"/>
    <property type="match status" value="1"/>
</dbReference>
<dbReference type="PROSITE" id="PS50206">
    <property type="entry name" value="RHODANESE_3"/>
    <property type="match status" value="1"/>
</dbReference>
<proteinExistence type="predicted"/>
<organism evidence="2 3">
    <name type="scientific">Clydaea vesicula</name>
    <dbReference type="NCBI Taxonomy" id="447962"/>
    <lineage>
        <taxon>Eukaryota</taxon>
        <taxon>Fungi</taxon>
        <taxon>Fungi incertae sedis</taxon>
        <taxon>Chytridiomycota</taxon>
        <taxon>Chytridiomycota incertae sedis</taxon>
        <taxon>Chytridiomycetes</taxon>
        <taxon>Lobulomycetales</taxon>
        <taxon>Lobulomycetaceae</taxon>
        <taxon>Clydaea</taxon>
    </lineage>
</organism>
<dbReference type="GO" id="GO:0004725">
    <property type="term" value="F:protein tyrosine phosphatase activity"/>
    <property type="evidence" value="ECO:0007669"/>
    <property type="project" value="TreeGrafter"/>
</dbReference>
<gene>
    <name evidence="2" type="ORF">HK099_004650</name>
</gene>